<gene>
    <name evidence="1" type="ORF">ACFOZ4_31210</name>
</gene>
<accession>A0ABV8LXC1</accession>
<dbReference type="Proteomes" id="UP001595816">
    <property type="component" value="Unassembled WGS sequence"/>
</dbReference>
<evidence type="ECO:0000313" key="2">
    <source>
        <dbReference type="Proteomes" id="UP001595816"/>
    </source>
</evidence>
<evidence type="ECO:0000313" key="1">
    <source>
        <dbReference type="EMBL" id="MFC4135103.1"/>
    </source>
</evidence>
<proteinExistence type="predicted"/>
<keyword evidence="2" id="KW-1185">Reference proteome</keyword>
<sequence>MPAPVDLAVQTRPHAVVEFGVVPELVFESLTDPGRVARWLPEPLRLDEDGPGLLRVRLHTPDVDGTGDPGLRHQRVLPVATESGDAWYANLVITPLPDARSRVDVGVLGECDHERVDAFLKHAVAAVRDDIAESFTPG</sequence>
<dbReference type="SUPFAM" id="SSF55961">
    <property type="entry name" value="Bet v1-like"/>
    <property type="match status" value="1"/>
</dbReference>
<protein>
    <recommendedName>
        <fullName evidence="3">SRPBCC family protein</fullName>
    </recommendedName>
</protein>
<evidence type="ECO:0008006" key="3">
    <source>
        <dbReference type="Google" id="ProtNLM"/>
    </source>
</evidence>
<name>A0ABV8LXC1_9ACTN</name>
<dbReference type="EMBL" id="JBHSAY010000020">
    <property type="protein sequence ID" value="MFC4135103.1"/>
    <property type="molecule type" value="Genomic_DNA"/>
</dbReference>
<organism evidence="1 2">
    <name type="scientific">Hamadaea flava</name>
    <dbReference type="NCBI Taxonomy" id="1742688"/>
    <lineage>
        <taxon>Bacteria</taxon>
        <taxon>Bacillati</taxon>
        <taxon>Actinomycetota</taxon>
        <taxon>Actinomycetes</taxon>
        <taxon>Micromonosporales</taxon>
        <taxon>Micromonosporaceae</taxon>
        <taxon>Hamadaea</taxon>
    </lineage>
</organism>
<dbReference type="RefSeq" id="WP_253762976.1">
    <property type="nucleotide sequence ID" value="NZ_JAMZDZ010000001.1"/>
</dbReference>
<comment type="caution">
    <text evidence="1">The sequence shown here is derived from an EMBL/GenBank/DDBJ whole genome shotgun (WGS) entry which is preliminary data.</text>
</comment>
<reference evidence="2" key="1">
    <citation type="journal article" date="2019" name="Int. J. Syst. Evol. Microbiol.">
        <title>The Global Catalogue of Microorganisms (GCM) 10K type strain sequencing project: providing services to taxonomists for standard genome sequencing and annotation.</title>
        <authorList>
            <consortium name="The Broad Institute Genomics Platform"/>
            <consortium name="The Broad Institute Genome Sequencing Center for Infectious Disease"/>
            <person name="Wu L."/>
            <person name="Ma J."/>
        </authorList>
    </citation>
    <scope>NUCLEOTIDE SEQUENCE [LARGE SCALE GENOMIC DNA]</scope>
    <source>
        <strain evidence="2">CGMCC 4.7289</strain>
    </source>
</reference>